<dbReference type="GO" id="GO:0008017">
    <property type="term" value="F:microtubule binding"/>
    <property type="evidence" value="ECO:0007669"/>
    <property type="project" value="TreeGrafter"/>
</dbReference>
<dbReference type="GO" id="GO:0051301">
    <property type="term" value="P:cell division"/>
    <property type="evidence" value="ECO:0007669"/>
    <property type="project" value="UniProtKB-UniRule"/>
</dbReference>
<dbReference type="OrthoDB" id="6432863at2759"/>
<dbReference type="PANTHER" id="PTHR22142">
    <property type="match status" value="1"/>
</dbReference>
<keyword evidence="9 12" id="KW-0131">Cell cycle</keyword>
<dbReference type="PANTHER" id="PTHR22142:SF2">
    <property type="entry name" value="KINETOCHORE PROTEIN SPC24"/>
    <property type="match status" value="1"/>
</dbReference>
<protein>
    <recommendedName>
        <fullName evidence="2 12">Kinetochore protein Spc24</fullName>
    </recommendedName>
</protein>
<accession>A0A7L4CUD1</accession>
<keyword evidence="4 12" id="KW-0132">Cell division</keyword>
<reference evidence="14 15" key="1">
    <citation type="submission" date="2019-09" db="EMBL/GenBank/DDBJ databases">
        <title>Bird 10,000 Genomes (B10K) Project - Family phase.</title>
        <authorList>
            <person name="Zhang G."/>
        </authorList>
    </citation>
    <scope>NUCLEOTIDE SEQUENCE [LARGE SCALE GENOMIC DNA]</scope>
    <source>
        <strain evidence="14">B10K-DU-002-51</strain>
        <tissue evidence="14">Muscle</tissue>
    </source>
</reference>
<feature type="non-terminal residue" evidence="14">
    <location>
        <position position="1"/>
    </location>
</feature>
<evidence type="ECO:0000256" key="1">
    <source>
        <dbReference type="ARBA" id="ARBA00007804"/>
    </source>
</evidence>
<evidence type="ECO:0000313" key="15">
    <source>
        <dbReference type="Proteomes" id="UP000541249"/>
    </source>
</evidence>
<keyword evidence="7 13" id="KW-0175">Coiled coil</keyword>
<keyword evidence="15" id="KW-1185">Reference proteome</keyword>
<evidence type="ECO:0000256" key="3">
    <source>
        <dbReference type="ARBA" id="ARBA00022454"/>
    </source>
</evidence>
<evidence type="ECO:0000256" key="9">
    <source>
        <dbReference type="ARBA" id="ARBA00023306"/>
    </source>
</evidence>
<organism evidence="14 15">
    <name type="scientific">Eurystomus gularis</name>
    <dbReference type="NCBI Taxonomy" id="325343"/>
    <lineage>
        <taxon>Eukaryota</taxon>
        <taxon>Metazoa</taxon>
        <taxon>Chordata</taxon>
        <taxon>Craniata</taxon>
        <taxon>Vertebrata</taxon>
        <taxon>Euteleostomi</taxon>
        <taxon>Archelosauria</taxon>
        <taxon>Archosauria</taxon>
        <taxon>Dinosauria</taxon>
        <taxon>Saurischia</taxon>
        <taxon>Theropoda</taxon>
        <taxon>Coelurosauria</taxon>
        <taxon>Aves</taxon>
        <taxon>Neognathae</taxon>
        <taxon>Neoaves</taxon>
        <taxon>Telluraves</taxon>
        <taxon>Coraciimorphae</taxon>
        <taxon>Coraciiformes</taxon>
        <taxon>Coraciidae</taxon>
        <taxon>Eurystomus</taxon>
    </lineage>
</organism>
<keyword evidence="5 12" id="KW-0498">Mitosis</keyword>
<keyword evidence="3 12" id="KW-0158">Chromosome</keyword>
<sequence>MQELEEVSKELLKVLQSDWTDNLLRRSLDKQSRMDDRLLATQATATQLVRELAAAEEKVAQTLLDQEGKRQRCLQKLQNLEEELIRAQEAGADLQTTTKYPFLSHPVISLHCPTALRLELEELREESRRLDEDMEREGDAVPATAYVTQLYYKISRIDWDYEAEPAHIKGIHYGPDIAQPIDIDGSRHSRCFVSDYLWSLVPTEW</sequence>
<evidence type="ECO:0000256" key="12">
    <source>
        <dbReference type="RuleBase" id="RU368011"/>
    </source>
</evidence>
<comment type="subcellular location">
    <subcellularLocation>
        <location evidence="12">Nucleus</location>
    </subcellularLocation>
    <subcellularLocation>
        <location evidence="12">Chromosome</location>
        <location evidence="12">Centromere</location>
        <location evidence="12">Kinetochore</location>
    </subcellularLocation>
</comment>
<keyword evidence="8 12" id="KW-0539">Nucleus</keyword>
<gene>
    <name evidence="14" type="primary">Spc24</name>
    <name evidence="14" type="ORF">EURGUL_R14551</name>
</gene>
<evidence type="ECO:0000256" key="7">
    <source>
        <dbReference type="ARBA" id="ARBA00023054"/>
    </source>
</evidence>
<feature type="non-terminal residue" evidence="14">
    <location>
        <position position="205"/>
    </location>
</feature>
<comment type="caution">
    <text evidence="14">The sequence shown here is derived from an EMBL/GenBank/DDBJ whole genome shotgun (WGS) entry which is preliminary data.</text>
</comment>
<comment type="function">
    <text evidence="11">Acts as a component of the essential kinetochore-associated NDC80 complex, which is required for chromosome segregation and spindle checkpoint activity. Required for kinetochore integrity and the organization of stable microtubule binding sites in the outer plate of the kinetochore. The NDC80 complex synergistically enhances the affinity of the SKA1 complex for microtubules and may allow the NDC80 complex to track depolymerizing microtubules.</text>
</comment>
<evidence type="ECO:0000256" key="6">
    <source>
        <dbReference type="ARBA" id="ARBA00022838"/>
    </source>
</evidence>
<evidence type="ECO:0000256" key="10">
    <source>
        <dbReference type="ARBA" id="ARBA00023328"/>
    </source>
</evidence>
<comment type="similarity">
    <text evidence="1 12">Belongs to the SPC24 family.</text>
</comment>
<evidence type="ECO:0000313" key="14">
    <source>
        <dbReference type="EMBL" id="NXW53780.1"/>
    </source>
</evidence>
<dbReference type="GO" id="GO:0005634">
    <property type="term" value="C:nucleus"/>
    <property type="evidence" value="ECO:0007669"/>
    <property type="project" value="UniProtKB-SubCell"/>
</dbReference>
<evidence type="ECO:0000256" key="13">
    <source>
        <dbReference type="SAM" id="Coils"/>
    </source>
</evidence>
<feature type="coiled-coil region" evidence="13">
    <location>
        <begin position="38"/>
        <end position="140"/>
    </location>
</feature>
<dbReference type="CDD" id="cd11565">
    <property type="entry name" value="RWD_Spc24"/>
    <property type="match status" value="1"/>
</dbReference>
<dbReference type="Pfam" id="PF08286">
    <property type="entry name" value="Spc24"/>
    <property type="match status" value="1"/>
</dbReference>
<name>A0A7L4CUD1_9AVES</name>
<dbReference type="InterPro" id="IPR013252">
    <property type="entry name" value="Ndc80_Spc24"/>
</dbReference>
<evidence type="ECO:0000256" key="11">
    <source>
        <dbReference type="ARBA" id="ARBA00045419"/>
    </source>
</evidence>
<evidence type="ECO:0000256" key="5">
    <source>
        <dbReference type="ARBA" id="ARBA00022776"/>
    </source>
</evidence>
<dbReference type="AlphaFoldDB" id="A0A7L4CUD1"/>
<proteinExistence type="inferred from homology"/>
<dbReference type="EMBL" id="VZZY01001403">
    <property type="protein sequence ID" value="NXW53780.1"/>
    <property type="molecule type" value="Genomic_DNA"/>
</dbReference>
<evidence type="ECO:0000256" key="4">
    <source>
        <dbReference type="ARBA" id="ARBA00022618"/>
    </source>
</evidence>
<dbReference type="GO" id="GO:0007059">
    <property type="term" value="P:chromosome segregation"/>
    <property type="evidence" value="ECO:0007669"/>
    <property type="project" value="TreeGrafter"/>
</dbReference>
<dbReference type="GO" id="GO:0031262">
    <property type="term" value="C:Ndc80 complex"/>
    <property type="evidence" value="ECO:0007669"/>
    <property type="project" value="TreeGrafter"/>
</dbReference>
<dbReference type="Proteomes" id="UP000541249">
    <property type="component" value="Unassembled WGS sequence"/>
</dbReference>
<dbReference type="Gene3D" id="3.30.160.570">
    <property type="entry name" value="Ncd80 complex, Spc24 subunit"/>
    <property type="match status" value="1"/>
</dbReference>
<evidence type="ECO:0000256" key="2">
    <source>
        <dbReference type="ARBA" id="ARBA00013690"/>
    </source>
</evidence>
<keyword evidence="6 12" id="KW-0995">Kinetochore</keyword>
<keyword evidence="10 12" id="KW-0137">Centromere</keyword>
<evidence type="ECO:0000256" key="8">
    <source>
        <dbReference type="ARBA" id="ARBA00023242"/>
    </source>
</evidence>
<comment type="subunit">
    <text evidence="12">Component of the NDC80 complex.</text>
</comment>